<organism evidence="4 5">
    <name type="scientific">Oceanobacillus polygoni</name>
    <dbReference type="NCBI Taxonomy" id="1235259"/>
    <lineage>
        <taxon>Bacteria</taxon>
        <taxon>Bacillati</taxon>
        <taxon>Bacillota</taxon>
        <taxon>Bacilli</taxon>
        <taxon>Bacillales</taxon>
        <taxon>Bacillaceae</taxon>
        <taxon>Oceanobacillus</taxon>
    </lineage>
</organism>
<dbReference type="PROSITE" id="PS50983">
    <property type="entry name" value="FE_B12_PBP"/>
    <property type="match status" value="1"/>
</dbReference>
<reference evidence="4" key="1">
    <citation type="submission" date="2021-03" db="EMBL/GenBank/DDBJ databases">
        <title>Genomic Encyclopedia of Type Strains, Phase IV (KMG-IV): sequencing the most valuable type-strain genomes for metagenomic binning, comparative biology and taxonomic classification.</title>
        <authorList>
            <person name="Goeker M."/>
        </authorList>
    </citation>
    <scope>NUCLEOTIDE SEQUENCE</scope>
    <source>
        <strain evidence="4">DSM 107338</strain>
    </source>
</reference>
<dbReference type="Pfam" id="PF01497">
    <property type="entry name" value="Peripla_BP_2"/>
    <property type="match status" value="1"/>
</dbReference>
<protein>
    <submittedName>
        <fullName evidence="4">Iron complex transport system substrate-binding protein</fullName>
    </submittedName>
</protein>
<dbReference type="Proteomes" id="UP001138793">
    <property type="component" value="Unassembled WGS sequence"/>
</dbReference>
<keyword evidence="5" id="KW-1185">Reference proteome</keyword>
<dbReference type="PROSITE" id="PS51257">
    <property type="entry name" value="PROKAR_LIPOPROTEIN"/>
    <property type="match status" value="1"/>
</dbReference>
<dbReference type="Gene3D" id="3.40.50.1980">
    <property type="entry name" value="Nitrogenase molybdenum iron protein domain"/>
    <property type="match status" value="2"/>
</dbReference>
<dbReference type="InterPro" id="IPR050902">
    <property type="entry name" value="ABC_Transporter_SBP"/>
</dbReference>
<gene>
    <name evidence="4" type="ORF">J2Z64_002891</name>
</gene>
<proteinExistence type="inferred from homology"/>
<comment type="similarity">
    <text evidence="1">Belongs to the bacterial solute-binding protein 8 family.</text>
</comment>
<sequence length="315" mass="34066">MKNIYVLVCLLVAAVLAGCSDSSANSEASNNSGDNYSITDFAGQEIVFEQVPERIAALSNGEMDIIYALDGELVGRPSTDIGVPEGAEDVEQVGNTHGIDLEKIASVQPEVVLGNVQMNSKDTASIHSLHAQMILTEANSIEDIQEQITLFGEMLKKQDKAEEINAEINEKIKALHKEDTEPVRTLLVYGAPGTFMTALPNSLSGNILEAVGGENIASDFESLEAYPQYAQLNTERIIEANPQYILLMSHGDPEAVESGFIEEMEKNPAWNNLDAVKAGNIEVLPADLFGTNPGTRVMEAMELLEELLATVQNES</sequence>
<dbReference type="PANTHER" id="PTHR30535:SF34">
    <property type="entry name" value="MOLYBDATE-BINDING PROTEIN MOLA"/>
    <property type="match status" value="1"/>
</dbReference>
<evidence type="ECO:0000259" key="3">
    <source>
        <dbReference type="PROSITE" id="PS50983"/>
    </source>
</evidence>
<feature type="domain" description="Fe/B12 periplasmic-binding" evidence="3">
    <location>
        <begin position="54"/>
        <end position="315"/>
    </location>
</feature>
<dbReference type="PANTHER" id="PTHR30535">
    <property type="entry name" value="VITAMIN B12-BINDING PROTEIN"/>
    <property type="match status" value="1"/>
</dbReference>
<name>A0A9X1CJ42_9BACI</name>
<accession>A0A9X1CJ42</accession>
<dbReference type="InterPro" id="IPR002491">
    <property type="entry name" value="ABC_transptr_periplasmic_BD"/>
</dbReference>
<dbReference type="RefSeq" id="WP_149475885.1">
    <property type="nucleotide sequence ID" value="NZ_JAGGMB010000009.1"/>
</dbReference>
<evidence type="ECO:0000256" key="2">
    <source>
        <dbReference type="SAM" id="SignalP"/>
    </source>
</evidence>
<dbReference type="EMBL" id="JAGGMB010000009">
    <property type="protein sequence ID" value="MBP2078627.1"/>
    <property type="molecule type" value="Genomic_DNA"/>
</dbReference>
<dbReference type="SUPFAM" id="SSF53807">
    <property type="entry name" value="Helical backbone' metal receptor"/>
    <property type="match status" value="1"/>
</dbReference>
<feature type="chain" id="PRO_5040816923" evidence="2">
    <location>
        <begin position="25"/>
        <end position="315"/>
    </location>
</feature>
<comment type="caution">
    <text evidence="4">The sequence shown here is derived from an EMBL/GenBank/DDBJ whole genome shotgun (WGS) entry which is preliminary data.</text>
</comment>
<keyword evidence="2" id="KW-0732">Signal</keyword>
<dbReference type="GO" id="GO:0071281">
    <property type="term" value="P:cellular response to iron ion"/>
    <property type="evidence" value="ECO:0007669"/>
    <property type="project" value="TreeGrafter"/>
</dbReference>
<dbReference type="OrthoDB" id="9787772at2"/>
<evidence type="ECO:0000313" key="4">
    <source>
        <dbReference type="EMBL" id="MBP2078627.1"/>
    </source>
</evidence>
<dbReference type="AlphaFoldDB" id="A0A9X1CJ42"/>
<feature type="signal peptide" evidence="2">
    <location>
        <begin position="1"/>
        <end position="24"/>
    </location>
</feature>
<evidence type="ECO:0000313" key="5">
    <source>
        <dbReference type="Proteomes" id="UP001138793"/>
    </source>
</evidence>
<evidence type="ECO:0000256" key="1">
    <source>
        <dbReference type="ARBA" id="ARBA00008814"/>
    </source>
</evidence>